<comment type="caution">
    <text evidence="1">The sequence shown here is derived from an EMBL/GenBank/DDBJ whole genome shotgun (WGS) entry which is preliminary data.</text>
</comment>
<evidence type="ECO:0000313" key="2">
    <source>
        <dbReference type="Proteomes" id="UP000664628"/>
    </source>
</evidence>
<dbReference type="EMBL" id="JAFMYW010000001">
    <property type="protein sequence ID" value="MBO0946972.1"/>
    <property type="molecule type" value="Genomic_DNA"/>
</dbReference>
<reference evidence="1 2" key="1">
    <citation type="submission" date="2021-03" db="EMBL/GenBank/DDBJ databases">
        <title>Fibrella sp. HMF5405 genome sequencing and assembly.</title>
        <authorList>
            <person name="Kang H."/>
            <person name="Kim H."/>
            <person name="Bae S."/>
            <person name="Joh K."/>
        </authorList>
    </citation>
    <scope>NUCLEOTIDE SEQUENCE [LARGE SCALE GENOMIC DNA]</scope>
    <source>
        <strain evidence="1 2">HMF5405</strain>
    </source>
</reference>
<dbReference type="Proteomes" id="UP000664628">
    <property type="component" value="Unassembled WGS sequence"/>
</dbReference>
<evidence type="ECO:0000313" key="1">
    <source>
        <dbReference type="EMBL" id="MBO0946972.1"/>
    </source>
</evidence>
<gene>
    <name evidence="1" type="ORF">J2I46_00145</name>
</gene>
<keyword evidence="2" id="KW-1185">Reference proteome</keyword>
<accession>A0ABS3JAE2</accession>
<name>A0ABS3JAE2_9BACT</name>
<dbReference type="RefSeq" id="WP_207326899.1">
    <property type="nucleotide sequence ID" value="NZ_JAFMYW010000001.1"/>
</dbReference>
<proteinExistence type="predicted"/>
<sequence length="119" mass="13826">MKPGEKNEYPYTPARLVPNEKRPYIVYYAWDVNAKKLQRCRYFFTREGQPGPEPVDQNYFYKRHAEILKALGLYGLDYDLYSGSPQGPLHYIVTRKIFSGYSATAVTPLPTKRYVPPQA</sequence>
<organism evidence="1 2">
    <name type="scientific">Fibrella forsythiae</name>
    <dbReference type="NCBI Taxonomy" id="2817061"/>
    <lineage>
        <taxon>Bacteria</taxon>
        <taxon>Pseudomonadati</taxon>
        <taxon>Bacteroidota</taxon>
        <taxon>Cytophagia</taxon>
        <taxon>Cytophagales</taxon>
        <taxon>Spirosomataceae</taxon>
        <taxon>Fibrella</taxon>
    </lineage>
</organism>
<protein>
    <submittedName>
        <fullName evidence="1">Uncharacterized protein</fullName>
    </submittedName>
</protein>